<comment type="caution">
    <text evidence="2">The sequence shown here is derived from an EMBL/GenBank/DDBJ whole genome shotgun (WGS) entry which is preliminary data.</text>
</comment>
<feature type="compositionally biased region" description="Basic and acidic residues" evidence="1">
    <location>
        <begin position="104"/>
        <end position="127"/>
    </location>
</feature>
<accession>A0ABN3T2T6</accession>
<dbReference type="Proteomes" id="UP001501666">
    <property type="component" value="Unassembled WGS sequence"/>
</dbReference>
<sequence length="127" mass="14299">MTEPETEGEFLLLDQEPVEEEPARRRPWARCTMCGRRIWDPASLRLRAGGKCGKGWPSRTGHPVRLGRPRRQDVPGQIDMLGEAVYATASPVTLDAQGEGGAVLHEHDDHDQDEHHDPHRAWRAEGH</sequence>
<dbReference type="EMBL" id="BAAATE010000034">
    <property type="protein sequence ID" value="GAA2691736.1"/>
    <property type="molecule type" value="Genomic_DNA"/>
</dbReference>
<feature type="region of interest" description="Disordered" evidence="1">
    <location>
        <begin position="96"/>
        <end position="127"/>
    </location>
</feature>
<feature type="region of interest" description="Disordered" evidence="1">
    <location>
        <begin position="1"/>
        <end position="26"/>
    </location>
</feature>
<organism evidence="2 3">
    <name type="scientific">Nonomuraea recticatena</name>
    <dbReference type="NCBI Taxonomy" id="46178"/>
    <lineage>
        <taxon>Bacteria</taxon>
        <taxon>Bacillati</taxon>
        <taxon>Actinomycetota</taxon>
        <taxon>Actinomycetes</taxon>
        <taxon>Streptosporangiales</taxon>
        <taxon>Streptosporangiaceae</taxon>
        <taxon>Nonomuraea</taxon>
    </lineage>
</organism>
<gene>
    <name evidence="2" type="ORF">GCM10010412_082210</name>
</gene>
<reference evidence="2 3" key="1">
    <citation type="journal article" date="2019" name="Int. J. Syst. Evol. Microbiol.">
        <title>The Global Catalogue of Microorganisms (GCM) 10K type strain sequencing project: providing services to taxonomists for standard genome sequencing and annotation.</title>
        <authorList>
            <consortium name="The Broad Institute Genomics Platform"/>
            <consortium name="The Broad Institute Genome Sequencing Center for Infectious Disease"/>
            <person name="Wu L."/>
            <person name="Ma J."/>
        </authorList>
    </citation>
    <scope>NUCLEOTIDE SEQUENCE [LARGE SCALE GENOMIC DNA]</scope>
    <source>
        <strain evidence="2 3">JCM 6835</strain>
    </source>
</reference>
<name>A0ABN3T2T6_9ACTN</name>
<evidence type="ECO:0000313" key="2">
    <source>
        <dbReference type="EMBL" id="GAA2691736.1"/>
    </source>
</evidence>
<evidence type="ECO:0000313" key="3">
    <source>
        <dbReference type="Proteomes" id="UP001501666"/>
    </source>
</evidence>
<feature type="region of interest" description="Disordered" evidence="1">
    <location>
        <begin position="50"/>
        <end position="72"/>
    </location>
</feature>
<evidence type="ECO:0000256" key="1">
    <source>
        <dbReference type="SAM" id="MobiDB-lite"/>
    </source>
</evidence>
<keyword evidence="3" id="KW-1185">Reference proteome</keyword>
<proteinExistence type="predicted"/>
<protein>
    <submittedName>
        <fullName evidence="2">Uncharacterized protein</fullName>
    </submittedName>
</protein>
<dbReference type="RefSeq" id="WP_346154439.1">
    <property type="nucleotide sequence ID" value="NZ_BAAATE010000034.1"/>
</dbReference>